<dbReference type="EMBL" id="JABFAD010000009">
    <property type="protein sequence ID" value="MBA0809260.1"/>
    <property type="molecule type" value="Genomic_DNA"/>
</dbReference>
<reference evidence="1 2" key="1">
    <citation type="journal article" date="2019" name="Genome Biol. Evol.">
        <title>Insights into the evolution of the New World diploid cottons (Gossypium, subgenus Houzingenia) based on genome sequencing.</title>
        <authorList>
            <person name="Grover C.E."/>
            <person name="Arick M.A. 2nd"/>
            <person name="Thrash A."/>
            <person name="Conover J.L."/>
            <person name="Sanders W.S."/>
            <person name="Peterson D.G."/>
            <person name="Frelichowski J.E."/>
            <person name="Scheffler J.A."/>
            <person name="Scheffler B.E."/>
            <person name="Wendel J.F."/>
        </authorList>
    </citation>
    <scope>NUCLEOTIDE SEQUENCE [LARGE SCALE GENOMIC DNA]</scope>
    <source>
        <strain evidence="1">0</strain>
        <tissue evidence="1">Leaf</tissue>
    </source>
</reference>
<feature type="non-terminal residue" evidence="1">
    <location>
        <position position="1"/>
    </location>
</feature>
<protein>
    <submittedName>
        <fullName evidence="1">Uncharacterized protein</fullName>
    </submittedName>
</protein>
<evidence type="ECO:0000313" key="2">
    <source>
        <dbReference type="Proteomes" id="UP000593560"/>
    </source>
</evidence>
<dbReference type="AlphaFoldDB" id="A0A7J9HHE8"/>
<keyword evidence="2" id="KW-1185">Reference proteome</keyword>
<organism evidence="1 2">
    <name type="scientific">Gossypium harknessii</name>
    <dbReference type="NCBI Taxonomy" id="34285"/>
    <lineage>
        <taxon>Eukaryota</taxon>
        <taxon>Viridiplantae</taxon>
        <taxon>Streptophyta</taxon>
        <taxon>Embryophyta</taxon>
        <taxon>Tracheophyta</taxon>
        <taxon>Spermatophyta</taxon>
        <taxon>Magnoliopsida</taxon>
        <taxon>eudicotyledons</taxon>
        <taxon>Gunneridae</taxon>
        <taxon>Pentapetalae</taxon>
        <taxon>rosids</taxon>
        <taxon>malvids</taxon>
        <taxon>Malvales</taxon>
        <taxon>Malvaceae</taxon>
        <taxon>Malvoideae</taxon>
        <taxon>Gossypium</taxon>
    </lineage>
</organism>
<dbReference type="OrthoDB" id="997689at2759"/>
<sequence length="94" mass="10742">MNSVINYLIRGKGEWKRLPNTNLSLSFNQAISPDHVVCIGMWIYKSMIRCISGQMVGIFFLHLMMALCKKAKLPMAATKQFLKLTRSLIRDPIV</sequence>
<gene>
    <name evidence="1" type="ORF">Gohar_024930</name>
</gene>
<proteinExistence type="predicted"/>
<comment type="caution">
    <text evidence="1">The sequence shown here is derived from an EMBL/GenBank/DDBJ whole genome shotgun (WGS) entry which is preliminary data.</text>
</comment>
<evidence type="ECO:0000313" key="1">
    <source>
        <dbReference type="EMBL" id="MBA0809260.1"/>
    </source>
</evidence>
<dbReference type="Proteomes" id="UP000593560">
    <property type="component" value="Unassembled WGS sequence"/>
</dbReference>
<accession>A0A7J9HHE8</accession>
<name>A0A7J9HHE8_9ROSI</name>